<dbReference type="EMBL" id="JANBPW010002284">
    <property type="protein sequence ID" value="KAJ1941345.1"/>
    <property type="molecule type" value="Genomic_DNA"/>
</dbReference>
<gene>
    <name evidence="1" type="ORF">FBU59_003524</name>
</gene>
<reference evidence="1" key="1">
    <citation type="submission" date="2022-07" db="EMBL/GenBank/DDBJ databases">
        <title>Phylogenomic reconstructions and comparative analyses of Kickxellomycotina fungi.</title>
        <authorList>
            <person name="Reynolds N.K."/>
            <person name="Stajich J.E."/>
            <person name="Barry K."/>
            <person name="Grigoriev I.V."/>
            <person name="Crous P."/>
            <person name="Smith M.E."/>
        </authorList>
    </citation>
    <scope>NUCLEOTIDE SEQUENCE</scope>
    <source>
        <strain evidence="1">NRRL 5244</strain>
    </source>
</reference>
<protein>
    <submittedName>
        <fullName evidence="1">Uncharacterized protein</fullName>
    </submittedName>
</protein>
<evidence type="ECO:0000313" key="1">
    <source>
        <dbReference type="EMBL" id="KAJ1941345.1"/>
    </source>
</evidence>
<name>A0ACC1J834_9FUNG</name>
<keyword evidence="2" id="KW-1185">Reference proteome</keyword>
<dbReference type="Proteomes" id="UP001150603">
    <property type="component" value="Unassembled WGS sequence"/>
</dbReference>
<sequence length="83" mass="9521">MHWYNRFFTEVRASLRRGDFEQSAQKFLDRYGCMAEEPAGQTGGAKGVKRAFAELELLATQTNSPTTKIQRKRHNEEIVNADD</sequence>
<comment type="caution">
    <text evidence="1">The sequence shown here is derived from an EMBL/GenBank/DDBJ whole genome shotgun (WGS) entry which is preliminary data.</text>
</comment>
<evidence type="ECO:0000313" key="2">
    <source>
        <dbReference type="Proteomes" id="UP001150603"/>
    </source>
</evidence>
<proteinExistence type="predicted"/>
<organism evidence="1 2">
    <name type="scientific">Linderina macrospora</name>
    <dbReference type="NCBI Taxonomy" id="4868"/>
    <lineage>
        <taxon>Eukaryota</taxon>
        <taxon>Fungi</taxon>
        <taxon>Fungi incertae sedis</taxon>
        <taxon>Zoopagomycota</taxon>
        <taxon>Kickxellomycotina</taxon>
        <taxon>Kickxellomycetes</taxon>
        <taxon>Kickxellales</taxon>
        <taxon>Kickxellaceae</taxon>
        <taxon>Linderina</taxon>
    </lineage>
</organism>
<accession>A0ACC1J834</accession>